<evidence type="ECO:0000313" key="2">
    <source>
        <dbReference type="EMBL" id="GBP08367.1"/>
    </source>
</evidence>
<feature type="region of interest" description="Disordered" evidence="1">
    <location>
        <begin position="1"/>
        <end position="133"/>
    </location>
</feature>
<evidence type="ECO:0000313" key="3">
    <source>
        <dbReference type="Proteomes" id="UP000299102"/>
    </source>
</evidence>
<proteinExistence type="predicted"/>
<reference evidence="2 3" key="1">
    <citation type="journal article" date="2019" name="Commun. Biol.">
        <title>The bagworm genome reveals a unique fibroin gene that provides high tensile strength.</title>
        <authorList>
            <person name="Kono N."/>
            <person name="Nakamura H."/>
            <person name="Ohtoshi R."/>
            <person name="Tomita M."/>
            <person name="Numata K."/>
            <person name="Arakawa K."/>
        </authorList>
    </citation>
    <scope>NUCLEOTIDE SEQUENCE [LARGE SCALE GENOMIC DNA]</scope>
</reference>
<dbReference type="AlphaFoldDB" id="A0A4C1T4I3"/>
<feature type="compositionally biased region" description="Polar residues" evidence="1">
    <location>
        <begin position="38"/>
        <end position="51"/>
    </location>
</feature>
<dbReference type="OrthoDB" id="7955825at2759"/>
<name>A0A4C1T4I3_EUMVA</name>
<dbReference type="Proteomes" id="UP000299102">
    <property type="component" value="Unassembled WGS sequence"/>
</dbReference>
<gene>
    <name evidence="2" type="primary">bark</name>
    <name evidence="2" type="ORF">EVAR_71066_1</name>
</gene>
<feature type="compositionally biased region" description="Polar residues" evidence="1">
    <location>
        <begin position="114"/>
        <end position="133"/>
    </location>
</feature>
<protein>
    <submittedName>
        <fullName evidence="2">Protein bark beetle</fullName>
    </submittedName>
</protein>
<feature type="compositionally biased region" description="Polar residues" evidence="1">
    <location>
        <begin position="77"/>
        <end position="87"/>
    </location>
</feature>
<feature type="compositionally biased region" description="Polar residues" evidence="1">
    <location>
        <begin position="12"/>
        <end position="22"/>
    </location>
</feature>
<accession>A0A4C1T4I3</accession>
<keyword evidence="3" id="KW-1185">Reference proteome</keyword>
<comment type="caution">
    <text evidence="2">The sequence shown here is derived from an EMBL/GenBank/DDBJ whole genome shotgun (WGS) entry which is preliminary data.</text>
</comment>
<dbReference type="EMBL" id="BGZK01004329">
    <property type="protein sequence ID" value="GBP08367.1"/>
    <property type="molecule type" value="Genomic_DNA"/>
</dbReference>
<organism evidence="2 3">
    <name type="scientific">Eumeta variegata</name>
    <name type="common">Bagworm moth</name>
    <name type="synonym">Eumeta japonica</name>
    <dbReference type="NCBI Taxonomy" id="151549"/>
    <lineage>
        <taxon>Eukaryota</taxon>
        <taxon>Metazoa</taxon>
        <taxon>Ecdysozoa</taxon>
        <taxon>Arthropoda</taxon>
        <taxon>Hexapoda</taxon>
        <taxon>Insecta</taxon>
        <taxon>Pterygota</taxon>
        <taxon>Neoptera</taxon>
        <taxon>Endopterygota</taxon>
        <taxon>Lepidoptera</taxon>
        <taxon>Glossata</taxon>
        <taxon>Ditrysia</taxon>
        <taxon>Tineoidea</taxon>
        <taxon>Psychidae</taxon>
        <taxon>Oiketicinae</taxon>
        <taxon>Eumeta</taxon>
    </lineage>
</organism>
<evidence type="ECO:0000256" key="1">
    <source>
        <dbReference type="SAM" id="MobiDB-lite"/>
    </source>
</evidence>
<sequence>MNFSSLAELRSHNNSQISNATANAPPDIRRPDSYMTAVGTNRLSRPVSSLVNMPKYDTPTSLMANKRPKTVYESDDTAPTTQIPSSLRTDERKTAYKQRSRSEALLETDLDLDNTPTMDANGRSYSQPLETSM</sequence>
<feature type="compositionally biased region" description="Basic and acidic residues" evidence="1">
    <location>
        <begin position="88"/>
        <end position="104"/>
    </location>
</feature>